<feature type="region of interest" description="Disordered" evidence="1">
    <location>
        <begin position="1"/>
        <end position="57"/>
    </location>
</feature>
<organism evidence="2">
    <name type="scientific">uncultured Nocardioidaceae bacterium</name>
    <dbReference type="NCBI Taxonomy" id="253824"/>
    <lineage>
        <taxon>Bacteria</taxon>
        <taxon>Bacillati</taxon>
        <taxon>Actinomycetota</taxon>
        <taxon>Actinomycetes</taxon>
        <taxon>Propionibacteriales</taxon>
        <taxon>Nocardioidaceae</taxon>
        <taxon>environmental samples</taxon>
    </lineage>
</organism>
<feature type="compositionally biased region" description="Basic and acidic residues" evidence="1">
    <location>
        <begin position="1"/>
        <end position="11"/>
    </location>
</feature>
<evidence type="ECO:0000256" key="1">
    <source>
        <dbReference type="SAM" id="MobiDB-lite"/>
    </source>
</evidence>
<dbReference type="EMBL" id="CADCUL010000088">
    <property type="protein sequence ID" value="CAA9370884.1"/>
    <property type="molecule type" value="Genomic_DNA"/>
</dbReference>
<gene>
    <name evidence="2" type="ORF">AVDCRST_MAG21-747</name>
</gene>
<feature type="non-terminal residue" evidence="2">
    <location>
        <position position="1"/>
    </location>
</feature>
<sequence length="57" mass="6484">GTRGQAREQDRGRRRQGQGGGRHCARRREAAPGRQEGPEEVLAQGRRREHQGRLQKV</sequence>
<protein>
    <submittedName>
        <fullName evidence="2">Uncharacterized protein</fullName>
    </submittedName>
</protein>
<dbReference type="AlphaFoldDB" id="A0A6J4MWL7"/>
<proteinExistence type="predicted"/>
<accession>A0A6J4MWL7</accession>
<name>A0A6J4MWL7_9ACTN</name>
<feature type="non-terminal residue" evidence="2">
    <location>
        <position position="57"/>
    </location>
</feature>
<feature type="compositionally biased region" description="Basic residues" evidence="1">
    <location>
        <begin position="45"/>
        <end position="57"/>
    </location>
</feature>
<reference evidence="2" key="1">
    <citation type="submission" date="2020-02" db="EMBL/GenBank/DDBJ databases">
        <authorList>
            <person name="Meier V. D."/>
        </authorList>
    </citation>
    <scope>NUCLEOTIDE SEQUENCE</scope>
    <source>
        <strain evidence="2">AVDCRST_MAG21</strain>
    </source>
</reference>
<evidence type="ECO:0000313" key="2">
    <source>
        <dbReference type="EMBL" id="CAA9370884.1"/>
    </source>
</evidence>